<organism evidence="2 3">
    <name type="scientific">Evtepia gabavorous</name>
    <dbReference type="NCBI Taxonomy" id="2211183"/>
    <lineage>
        <taxon>Bacteria</taxon>
        <taxon>Bacillati</taxon>
        <taxon>Bacillota</taxon>
        <taxon>Clostridia</taxon>
        <taxon>Eubacteriales</taxon>
        <taxon>Evtepia</taxon>
    </lineage>
</organism>
<keyword evidence="1" id="KW-0812">Transmembrane</keyword>
<gene>
    <name evidence="2" type="ORF">DV520_06550</name>
</gene>
<evidence type="ECO:0000313" key="3">
    <source>
        <dbReference type="Proteomes" id="UP000260649"/>
    </source>
</evidence>
<feature type="transmembrane region" description="Helical" evidence="1">
    <location>
        <begin position="10"/>
        <end position="27"/>
    </location>
</feature>
<keyword evidence="1" id="KW-1133">Transmembrane helix</keyword>
<dbReference type="Proteomes" id="UP000260649">
    <property type="component" value="Unassembled WGS sequence"/>
</dbReference>
<accession>A0A3E2B3N5</accession>
<name>A0A3E2B3N5_9FIRM</name>
<dbReference type="GeneID" id="97995393"/>
<comment type="caution">
    <text evidence="2">The sequence shown here is derived from an EMBL/GenBank/DDBJ whole genome shotgun (WGS) entry which is preliminary data.</text>
</comment>
<evidence type="ECO:0000256" key="1">
    <source>
        <dbReference type="SAM" id="Phobius"/>
    </source>
</evidence>
<dbReference type="RefSeq" id="WP_117142206.1">
    <property type="nucleotide sequence ID" value="NZ_CAKXKJ010000026.1"/>
</dbReference>
<dbReference type="AlphaFoldDB" id="A0A3E2B3N5"/>
<dbReference type="EMBL" id="QQRQ01000008">
    <property type="protein sequence ID" value="RFT06642.1"/>
    <property type="molecule type" value="Genomic_DNA"/>
</dbReference>
<keyword evidence="3" id="KW-1185">Reference proteome</keyword>
<evidence type="ECO:0000313" key="2">
    <source>
        <dbReference type="EMBL" id="RFT06642.1"/>
    </source>
</evidence>
<sequence>MKKLSRKHKIALVELVVILAVAVYFFFPRPLSSALGSGFDPDAVTGVQVDLTAFGGEAERGRTLSLSPDDPAWEELLSLLSSKWYCPYYLEGSSRNVTLDYTVQITISQPEAVFRYSLTGDKAIDLAAGAEGNRGRSFQVTDSQAFQQSVLDFLLEQEYTEQDARQE</sequence>
<keyword evidence="1" id="KW-0472">Membrane</keyword>
<protein>
    <submittedName>
        <fullName evidence="2">Uncharacterized protein</fullName>
    </submittedName>
</protein>
<reference evidence="2 3" key="1">
    <citation type="submission" date="2018-07" db="EMBL/GenBank/DDBJ databases">
        <title>GABA Modulating Bacteria of the Human Gut Microbiota.</title>
        <authorList>
            <person name="Strandwitz P."/>
            <person name="Kim K.H."/>
            <person name="Terekhova D."/>
            <person name="Liu J.K."/>
            <person name="Sharma A."/>
            <person name="Levering J."/>
            <person name="Mcdonald D."/>
            <person name="Dietrich D."/>
            <person name="Ramadhar T.R."/>
            <person name="Lekbua A."/>
            <person name="Mroue N."/>
            <person name="Liston C."/>
            <person name="Stewart E.J."/>
            <person name="Dubin M.J."/>
            <person name="Zengler K."/>
            <person name="Knight R."/>
            <person name="Gilbert J.A."/>
            <person name="Clardy J."/>
            <person name="Lewis K."/>
        </authorList>
    </citation>
    <scope>NUCLEOTIDE SEQUENCE [LARGE SCALE GENOMIC DNA]</scope>
    <source>
        <strain evidence="2 3">KLE1738</strain>
    </source>
</reference>
<proteinExistence type="predicted"/>